<proteinExistence type="inferred from homology"/>
<comment type="similarity">
    <text evidence="1">Belongs to the 'phage' integrase family.</text>
</comment>
<evidence type="ECO:0000259" key="5">
    <source>
        <dbReference type="PROSITE" id="PS51898"/>
    </source>
</evidence>
<dbReference type="SUPFAM" id="SSF56349">
    <property type="entry name" value="DNA breaking-rejoining enzymes"/>
    <property type="match status" value="1"/>
</dbReference>
<feature type="domain" description="Tyr recombinase" evidence="5">
    <location>
        <begin position="141"/>
        <end position="350"/>
    </location>
</feature>
<evidence type="ECO:0000256" key="4">
    <source>
        <dbReference type="PROSITE-ProRule" id="PRU01248"/>
    </source>
</evidence>
<evidence type="ECO:0000259" key="6">
    <source>
        <dbReference type="PROSITE" id="PS51900"/>
    </source>
</evidence>
<dbReference type="Gene3D" id="1.10.443.10">
    <property type="entry name" value="Intergrase catalytic core"/>
    <property type="match status" value="1"/>
</dbReference>
<dbReference type="PROSITE" id="PS51898">
    <property type="entry name" value="TYR_RECOMBINASE"/>
    <property type="match status" value="1"/>
</dbReference>
<comment type="caution">
    <text evidence="7">The sequence shown here is derived from an EMBL/GenBank/DDBJ whole genome shotgun (WGS) entry which is preliminary data.</text>
</comment>
<name>A0A2A3YEP5_9MICO</name>
<dbReference type="InterPro" id="IPR013762">
    <property type="entry name" value="Integrase-like_cat_sf"/>
</dbReference>
<evidence type="ECO:0000313" key="8">
    <source>
        <dbReference type="Proteomes" id="UP000218598"/>
    </source>
</evidence>
<dbReference type="Pfam" id="PF00589">
    <property type="entry name" value="Phage_integrase"/>
    <property type="match status" value="1"/>
</dbReference>
<keyword evidence="2 4" id="KW-0238">DNA-binding</keyword>
<dbReference type="InterPro" id="IPR011010">
    <property type="entry name" value="DNA_brk_join_enz"/>
</dbReference>
<dbReference type="GO" id="GO:0006310">
    <property type="term" value="P:DNA recombination"/>
    <property type="evidence" value="ECO:0007669"/>
    <property type="project" value="UniProtKB-KW"/>
</dbReference>
<dbReference type="EMBL" id="NRGR01000061">
    <property type="protein sequence ID" value="PCC37585.1"/>
    <property type="molecule type" value="Genomic_DNA"/>
</dbReference>
<keyword evidence="3" id="KW-0233">DNA recombination</keyword>
<evidence type="ECO:0000256" key="3">
    <source>
        <dbReference type="ARBA" id="ARBA00023172"/>
    </source>
</evidence>
<evidence type="ECO:0000313" key="7">
    <source>
        <dbReference type="EMBL" id="PCC37585.1"/>
    </source>
</evidence>
<feature type="domain" description="Core-binding (CB)" evidence="6">
    <location>
        <begin position="20"/>
        <end position="103"/>
    </location>
</feature>
<dbReference type="InterPro" id="IPR002104">
    <property type="entry name" value="Integrase_catalytic"/>
</dbReference>
<dbReference type="Proteomes" id="UP000218598">
    <property type="component" value="Unassembled WGS sequence"/>
</dbReference>
<dbReference type="InterPro" id="IPR050090">
    <property type="entry name" value="Tyrosine_recombinase_XerCD"/>
</dbReference>
<keyword evidence="8" id="KW-1185">Reference proteome</keyword>
<dbReference type="InterPro" id="IPR010998">
    <property type="entry name" value="Integrase_recombinase_N"/>
</dbReference>
<accession>A0A2A3YEP5</accession>
<dbReference type="PANTHER" id="PTHR30349:SF41">
    <property type="entry name" value="INTEGRASE_RECOMBINASE PROTEIN MJ0367-RELATED"/>
    <property type="match status" value="1"/>
</dbReference>
<dbReference type="OrthoDB" id="3698359at2"/>
<evidence type="ECO:0000256" key="2">
    <source>
        <dbReference type="ARBA" id="ARBA00023125"/>
    </source>
</evidence>
<reference evidence="7 8" key="1">
    <citation type="journal article" date="2017" name="Elife">
        <title>Extensive horizontal gene transfer in cheese-associated bacteria.</title>
        <authorList>
            <person name="Bonham K.S."/>
            <person name="Wolfe B.E."/>
            <person name="Dutton R.J."/>
        </authorList>
    </citation>
    <scope>NUCLEOTIDE SEQUENCE [LARGE SCALE GENOMIC DNA]</scope>
    <source>
        <strain evidence="7 8">341_9</strain>
    </source>
</reference>
<dbReference type="GO" id="GO:0015074">
    <property type="term" value="P:DNA integration"/>
    <property type="evidence" value="ECO:0007669"/>
    <property type="project" value="InterPro"/>
</dbReference>
<dbReference type="GO" id="GO:0003677">
    <property type="term" value="F:DNA binding"/>
    <property type="evidence" value="ECO:0007669"/>
    <property type="project" value="UniProtKB-UniRule"/>
</dbReference>
<evidence type="ECO:0000256" key="1">
    <source>
        <dbReference type="ARBA" id="ARBA00008857"/>
    </source>
</evidence>
<organism evidence="7 8">
    <name type="scientific">Brachybacterium alimentarium</name>
    <dbReference type="NCBI Taxonomy" id="47845"/>
    <lineage>
        <taxon>Bacteria</taxon>
        <taxon>Bacillati</taxon>
        <taxon>Actinomycetota</taxon>
        <taxon>Actinomycetes</taxon>
        <taxon>Micrococcales</taxon>
        <taxon>Dermabacteraceae</taxon>
        <taxon>Brachybacterium</taxon>
    </lineage>
</organism>
<protein>
    <submittedName>
        <fullName evidence="7">Integrase</fullName>
    </submittedName>
</protein>
<dbReference type="Gene3D" id="1.10.150.130">
    <property type="match status" value="1"/>
</dbReference>
<dbReference type="PROSITE" id="PS51900">
    <property type="entry name" value="CB"/>
    <property type="match status" value="1"/>
</dbReference>
<sequence>MVTREVRSLAPVLLLDPARSTFDEMLRRYAVSMRSRGLSEGTIRVHQFGVKRFFRFAGTYPWEWRPQDVEDFTSSLLSRPEPLAHSTIRGYHQILKGFCGYVSHPSYDWADVCLERFGAAPAQICHPWNTFAHLAEFEARPTRRPFGYDELEAFFAQADERAHDLLEGRKKGALPALRDAQFFKTVYAFGLRRREAVMLDLNDLRPNPYVPEWGAYAKVQVRYGKAMRGSPPRRRTVLACPEFAWASEGLRYWVEEVRPRLAPATDALWVSARRTRMTTRTVDHRFAQIREAAGLDPALTLHSLRHSYVTHLVEFGYAAQFVQEQVGHNHSSTTAIYTSVGDDFKNRIFQEALRRVLGEGETA</sequence>
<dbReference type="InterPro" id="IPR044068">
    <property type="entry name" value="CB"/>
</dbReference>
<dbReference type="PANTHER" id="PTHR30349">
    <property type="entry name" value="PHAGE INTEGRASE-RELATED"/>
    <property type="match status" value="1"/>
</dbReference>
<dbReference type="AlphaFoldDB" id="A0A2A3YEP5"/>
<gene>
    <name evidence="7" type="ORF">CIK66_18575</name>
</gene>